<evidence type="ECO:0000313" key="2">
    <source>
        <dbReference type="Proteomes" id="UP001420932"/>
    </source>
</evidence>
<organism evidence="1 2">
    <name type="scientific">Stephania yunnanensis</name>
    <dbReference type="NCBI Taxonomy" id="152371"/>
    <lineage>
        <taxon>Eukaryota</taxon>
        <taxon>Viridiplantae</taxon>
        <taxon>Streptophyta</taxon>
        <taxon>Embryophyta</taxon>
        <taxon>Tracheophyta</taxon>
        <taxon>Spermatophyta</taxon>
        <taxon>Magnoliopsida</taxon>
        <taxon>Ranunculales</taxon>
        <taxon>Menispermaceae</taxon>
        <taxon>Menispermoideae</taxon>
        <taxon>Cissampelideae</taxon>
        <taxon>Stephania</taxon>
    </lineage>
</organism>
<name>A0AAP0HLZ9_9MAGN</name>
<reference evidence="1 2" key="1">
    <citation type="submission" date="2024-01" db="EMBL/GenBank/DDBJ databases">
        <title>Genome assemblies of Stephania.</title>
        <authorList>
            <person name="Yang L."/>
        </authorList>
    </citation>
    <scope>NUCLEOTIDE SEQUENCE [LARGE SCALE GENOMIC DNA]</scope>
    <source>
        <strain evidence="1">YNDBR</strain>
        <tissue evidence="1">Leaf</tissue>
    </source>
</reference>
<keyword evidence="2" id="KW-1185">Reference proteome</keyword>
<comment type="caution">
    <text evidence="1">The sequence shown here is derived from an EMBL/GenBank/DDBJ whole genome shotgun (WGS) entry which is preliminary data.</text>
</comment>
<sequence>MRGVGGWGAFRRVHSAHAAEGRRSPSAYPLHVAMQSIVICLTSHLASAPSCPSPAIALIVTSQTKPKPLLTSSKYFSFFFYCVWFFGIKRKQFGWDP</sequence>
<gene>
    <name evidence="1" type="ORF">Syun_028524</name>
</gene>
<dbReference type="EMBL" id="JBBNAF010000012">
    <property type="protein sequence ID" value="KAK9093613.1"/>
    <property type="molecule type" value="Genomic_DNA"/>
</dbReference>
<protein>
    <submittedName>
        <fullName evidence="1">Uncharacterized protein</fullName>
    </submittedName>
</protein>
<evidence type="ECO:0000313" key="1">
    <source>
        <dbReference type="EMBL" id="KAK9093613.1"/>
    </source>
</evidence>
<dbReference type="Proteomes" id="UP001420932">
    <property type="component" value="Unassembled WGS sequence"/>
</dbReference>
<proteinExistence type="predicted"/>
<accession>A0AAP0HLZ9</accession>
<dbReference type="AlphaFoldDB" id="A0AAP0HLZ9"/>